<dbReference type="InterPro" id="IPR029058">
    <property type="entry name" value="AB_hydrolase_fold"/>
</dbReference>
<dbReference type="PANTHER" id="PTHR22753:SF14">
    <property type="entry name" value="MONOACYLGLYCEROL_DIACYLGLYCEROL O-ACYLTRANSFERASE"/>
    <property type="match status" value="1"/>
</dbReference>
<feature type="domain" description="AB hydrolase-1" evidence="1">
    <location>
        <begin position="226"/>
        <end position="413"/>
    </location>
</feature>
<protein>
    <recommendedName>
        <fullName evidence="1">AB hydrolase-1 domain-containing protein</fullName>
    </recommendedName>
</protein>
<reference evidence="2" key="1">
    <citation type="submission" date="2024-02" db="EMBL/GenBank/DDBJ databases">
        <authorList>
            <consortium name="ELIXIR-Norway"/>
            <consortium name="Elixir Norway"/>
        </authorList>
    </citation>
    <scope>NUCLEOTIDE SEQUENCE</scope>
</reference>
<accession>A0ABP0TSM2</accession>
<evidence type="ECO:0000313" key="3">
    <source>
        <dbReference type="Proteomes" id="UP001497512"/>
    </source>
</evidence>
<sequence length="745" mass="82927">MGVNVAACHQARLVPVALEAHGLLQKVDIHEAGCWRIPFVAQRRSWTRSIQLLPAAHAINSGRRGGEGDLDLREAKNLEEVTVLGGSGDQLNEEHLLQAEGVTASSGNENRRLENSAISTPEVSHEQKLTVRNYIEEVTYFLQCGDGGGAPRWFSPLLPAPPTNAPILLFLPGMDGTGLGLLLHHESLARLFELWCLHIPVHDRTPFTGLVKLVEDTVIQETKRRPQSPIYLVGDSLGAVLALAVAARNPELDLVLILSNPATSFDRSQLQLLFPFLQNTLPSTLSTVVPLLLSFTLGDPLKFAQGRVNNNASILQKTEQLSTSLLALFPLLPKLLEILPPEMLGWKLSMLHTAALYTNSRIHAVRAEVLVLASGSDLVLPSIDEAERLKKIIPGCRVRFFSENGHLLFLEGDFNLATLIRSTGSYRRKHKYDPVNDFVMFTRDEFQTLIYNHQLSTFMRQVTSPVFFSTAEDGGVIQGLSNIPTDRPVMLVGYHMFLGLELGILVAEFWKETGILLRGLAHPIAVGKMYEDFVPDRAMGDPARLGGAVLVSGKAMFQLLKSGASVLLFPGGQREAGHRKGEAYKLFWPEKAEFVRMAARYGVTIIPFASVGEDELLEILVDANEIRSVPFLNNLLVVKDVPPLRTNLTGEVADQPLVAPIMAPKLPGRFYFKFMKPIRTHDRREELQQKDEADRLYHHVKREVENGLAYLQEKRKEDPYREFVPRVLYESLSGMKNKAPTFIPE</sequence>
<dbReference type="CDD" id="cd07987">
    <property type="entry name" value="LPLAT_MGAT-like"/>
    <property type="match status" value="1"/>
</dbReference>
<organism evidence="2 3">
    <name type="scientific">Sphagnum troendelagicum</name>
    <dbReference type="NCBI Taxonomy" id="128251"/>
    <lineage>
        <taxon>Eukaryota</taxon>
        <taxon>Viridiplantae</taxon>
        <taxon>Streptophyta</taxon>
        <taxon>Embryophyta</taxon>
        <taxon>Bryophyta</taxon>
        <taxon>Sphagnophytina</taxon>
        <taxon>Sphagnopsida</taxon>
        <taxon>Sphagnales</taxon>
        <taxon>Sphagnaceae</taxon>
        <taxon>Sphagnum</taxon>
    </lineage>
</organism>
<evidence type="ECO:0000259" key="1">
    <source>
        <dbReference type="Pfam" id="PF00561"/>
    </source>
</evidence>
<dbReference type="Gene3D" id="3.40.50.1820">
    <property type="entry name" value="alpha/beta hydrolase"/>
    <property type="match status" value="1"/>
</dbReference>
<dbReference type="SUPFAM" id="SSF53474">
    <property type="entry name" value="alpha/beta-Hydrolases"/>
    <property type="match status" value="1"/>
</dbReference>
<proteinExistence type="predicted"/>
<evidence type="ECO:0000313" key="2">
    <source>
        <dbReference type="EMBL" id="CAK9204008.1"/>
    </source>
</evidence>
<dbReference type="Pfam" id="PF00561">
    <property type="entry name" value="Abhydrolase_1"/>
    <property type="match status" value="1"/>
</dbReference>
<name>A0ABP0TSM2_9BRYO</name>
<dbReference type="EMBL" id="OZ019906">
    <property type="protein sequence ID" value="CAK9204008.1"/>
    <property type="molecule type" value="Genomic_DNA"/>
</dbReference>
<dbReference type="PANTHER" id="PTHR22753">
    <property type="entry name" value="TRANSMEMBRANE PROTEIN 68"/>
    <property type="match status" value="1"/>
</dbReference>
<dbReference type="InterPro" id="IPR000073">
    <property type="entry name" value="AB_hydrolase_1"/>
</dbReference>
<dbReference type="Proteomes" id="UP001497512">
    <property type="component" value="Chromosome 14"/>
</dbReference>
<keyword evidence="3" id="KW-1185">Reference proteome</keyword>
<gene>
    <name evidence="2" type="ORF">CSSPTR1EN2_LOCUS7171</name>
</gene>